<evidence type="ECO:0000256" key="12">
    <source>
        <dbReference type="ARBA" id="ARBA00037649"/>
    </source>
</evidence>
<dbReference type="InterPro" id="IPR050732">
    <property type="entry name" value="Beta-glucan_modifiers"/>
</dbReference>
<evidence type="ECO:0000256" key="14">
    <source>
        <dbReference type="ARBA" id="ARBA00043078"/>
    </source>
</evidence>
<dbReference type="InterPro" id="IPR017853">
    <property type="entry name" value="GH"/>
</dbReference>
<dbReference type="EC" id="3.2.1.39" evidence="4"/>
<keyword evidence="16" id="KW-1185">Reference proteome</keyword>
<evidence type="ECO:0000256" key="7">
    <source>
        <dbReference type="ARBA" id="ARBA00023136"/>
    </source>
</evidence>
<evidence type="ECO:0000313" key="15">
    <source>
        <dbReference type="EMBL" id="KAJ7323340.1"/>
    </source>
</evidence>
<dbReference type="AlphaFoldDB" id="A0AAD6ZHY3"/>
<evidence type="ECO:0000256" key="10">
    <source>
        <dbReference type="ARBA" id="ARBA00023316"/>
    </source>
</evidence>
<keyword evidence="10" id="KW-0961">Cell wall biogenesis/degradation</keyword>
<reference evidence="15" key="1">
    <citation type="submission" date="2023-03" db="EMBL/GenBank/DDBJ databases">
        <title>Massive genome expansion in bonnet fungi (Mycena s.s.) driven by repeated elements and novel gene families across ecological guilds.</title>
        <authorList>
            <consortium name="Lawrence Berkeley National Laboratory"/>
            <person name="Harder C.B."/>
            <person name="Miyauchi S."/>
            <person name="Viragh M."/>
            <person name="Kuo A."/>
            <person name="Thoen E."/>
            <person name="Andreopoulos B."/>
            <person name="Lu D."/>
            <person name="Skrede I."/>
            <person name="Drula E."/>
            <person name="Henrissat B."/>
            <person name="Morin E."/>
            <person name="Kohler A."/>
            <person name="Barry K."/>
            <person name="LaButti K."/>
            <person name="Morin E."/>
            <person name="Salamov A."/>
            <person name="Lipzen A."/>
            <person name="Mereny Z."/>
            <person name="Hegedus B."/>
            <person name="Baldrian P."/>
            <person name="Stursova M."/>
            <person name="Weitz H."/>
            <person name="Taylor A."/>
            <person name="Grigoriev I.V."/>
            <person name="Nagy L.G."/>
            <person name="Martin F."/>
            <person name="Kauserud H."/>
        </authorList>
    </citation>
    <scope>NUCLEOTIDE SEQUENCE</scope>
    <source>
        <strain evidence="15">CBHHK002</strain>
    </source>
</reference>
<accession>A0AAD6ZHY3</accession>
<proteinExistence type="inferred from homology"/>
<evidence type="ECO:0000256" key="3">
    <source>
        <dbReference type="ARBA" id="ARBA00008773"/>
    </source>
</evidence>
<evidence type="ECO:0000256" key="8">
    <source>
        <dbReference type="ARBA" id="ARBA00023180"/>
    </source>
</evidence>
<comment type="similarity">
    <text evidence="3">Belongs to the glycosyl hydrolase 17 family.</text>
</comment>
<keyword evidence="8" id="KW-0325">Glycoprotein</keyword>
<dbReference type="GO" id="GO:0042973">
    <property type="term" value="F:glucan endo-1,3-beta-D-glucosidase activity"/>
    <property type="evidence" value="ECO:0007669"/>
    <property type="project" value="UniProtKB-EC"/>
</dbReference>
<keyword evidence="6" id="KW-0378">Hydrolase</keyword>
<comment type="function">
    <text evidence="12">Glucanases play a role in cell expansion during growth, in cell-cell fusion during mating, and in spore release during sporulation. This enzyme may be involved in beta-glucan degradation. Active on laminarin and lichenan.</text>
</comment>
<protein>
    <recommendedName>
        <fullName evidence="4">glucan endo-1,3-beta-D-glucosidase</fullName>
        <ecNumber evidence="4">3.2.1.39</ecNumber>
    </recommendedName>
    <alternativeName>
        <fullName evidence="14">Endo-1,3-beta-glucanase btgC</fullName>
    </alternativeName>
    <alternativeName>
        <fullName evidence="13">Laminarinase btgC</fullName>
    </alternativeName>
</protein>
<evidence type="ECO:0000256" key="11">
    <source>
        <dbReference type="ARBA" id="ARBA00023326"/>
    </source>
</evidence>
<dbReference type="PANTHER" id="PTHR16631:SF17">
    <property type="entry name" value="GLUCAN ENDO-1,3-BETA-GLUCOSIDASE BTGC"/>
    <property type="match status" value="1"/>
</dbReference>
<gene>
    <name evidence="15" type="ORF">DFH08DRAFT_969408</name>
</gene>
<dbReference type="GO" id="GO:0000272">
    <property type="term" value="P:polysaccharide catabolic process"/>
    <property type="evidence" value="ECO:0007669"/>
    <property type="project" value="UniProtKB-KW"/>
</dbReference>
<evidence type="ECO:0000313" key="16">
    <source>
        <dbReference type="Proteomes" id="UP001218218"/>
    </source>
</evidence>
<evidence type="ECO:0000256" key="2">
    <source>
        <dbReference type="ARBA" id="ARBA00004401"/>
    </source>
</evidence>
<comment type="subcellular location">
    <subcellularLocation>
        <location evidence="2">Cell membrane</location>
        <topology evidence="2">Single-pass type II membrane protein</topology>
    </subcellularLocation>
</comment>
<dbReference type="Proteomes" id="UP001218218">
    <property type="component" value="Unassembled WGS sequence"/>
</dbReference>
<dbReference type="GO" id="GO:0005576">
    <property type="term" value="C:extracellular region"/>
    <property type="evidence" value="ECO:0007669"/>
    <property type="project" value="TreeGrafter"/>
</dbReference>
<evidence type="ECO:0000256" key="1">
    <source>
        <dbReference type="ARBA" id="ARBA00000382"/>
    </source>
</evidence>
<comment type="catalytic activity">
    <reaction evidence="1">
        <text>Hydrolysis of (1-&gt;3)-beta-D-glucosidic linkages in (1-&gt;3)-beta-D-glucans.</text>
        <dbReference type="EC" id="3.2.1.39"/>
    </reaction>
</comment>
<dbReference type="GO" id="GO:0005886">
    <property type="term" value="C:plasma membrane"/>
    <property type="evidence" value="ECO:0007669"/>
    <property type="project" value="UniProtKB-SubCell"/>
</dbReference>
<dbReference type="SUPFAM" id="SSF51445">
    <property type="entry name" value="(Trans)glycosidases"/>
    <property type="match status" value="1"/>
</dbReference>
<sequence>MRATINYSRVVDPVATDAGVAYVRQRDLIKDALTTYGTDHVAGISVGKEFILNYLTENGGSQQDPNGGVGNIGAALLLANITDTISMLSDMNLAVSHLGTADAGSYFNTQILSAVKFGVADLHPWFAAQSIQDAVGWTWAEIFVRCARVGRCFRCDAIHRWIPIDEKTRLILTRSFIKQNTNGTDYFYFEYFDEGWKESSTVESRYDDQFLPADKAD</sequence>
<comment type="caution">
    <text evidence="15">The sequence shown here is derived from an EMBL/GenBank/DDBJ whole genome shotgun (WGS) entry which is preliminary data.</text>
</comment>
<organism evidence="15 16">
    <name type="scientific">Mycena albidolilacea</name>
    <dbReference type="NCBI Taxonomy" id="1033008"/>
    <lineage>
        <taxon>Eukaryota</taxon>
        <taxon>Fungi</taxon>
        <taxon>Dikarya</taxon>
        <taxon>Basidiomycota</taxon>
        <taxon>Agaricomycotina</taxon>
        <taxon>Agaricomycetes</taxon>
        <taxon>Agaricomycetidae</taxon>
        <taxon>Agaricales</taxon>
        <taxon>Marasmiineae</taxon>
        <taxon>Mycenaceae</taxon>
        <taxon>Mycena</taxon>
    </lineage>
</organism>
<keyword evidence="11" id="KW-0624">Polysaccharide degradation</keyword>
<keyword evidence="7" id="KW-0472">Membrane</keyword>
<keyword evidence="9" id="KW-0119">Carbohydrate metabolism</keyword>
<dbReference type="EMBL" id="JARIHO010000047">
    <property type="protein sequence ID" value="KAJ7323340.1"/>
    <property type="molecule type" value="Genomic_DNA"/>
</dbReference>
<dbReference type="GO" id="GO:0071555">
    <property type="term" value="P:cell wall organization"/>
    <property type="evidence" value="ECO:0007669"/>
    <property type="project" value="UniProtKB-KW"/>
</dbReference>
<evidence type="ECO:0000256" key="5">
    <source>
        <dbReference type="ARBA" id="ARBA00022475"/>
    </source>
</evidence>
<evidence type="ECO:0000256" key="4">
    <source>
        <dbReference type="ARBA" id="ARBA00012780"/>
    </source>
</evidence>
<evidence type="ECO:0000256" key="6">
    <source>
        <dbReference type="ARBA" id="ARBA00022801"/>
    </source>
</evidence>
<name>A0AAD6ZHY3_9AGAR</name>
<evidence type="ECO:0000256" key="9">
    <source>
        <dbReference type="ARBA" id="ARBA00023277"/>
    </source>
</evidence>
<dbReference type="PANTHER" id="PTHR16631">
    <property type="entry name" value="GLUCAN 1,3-BETA-GLUCOSIDASE"/>
    <property type="match status" value="1"/>
</dbReference>
<dbReference type="GO" id="GO:0009277">
    <property type="term" value="C:fungal-type cell wall"/>
    <property type="evidence" value="ECO:0007669"/>
    <property type="project" value="TreeGrafter"/>
</dbReference>
<evidence type="ECO:0000256" key="13">
    <source>
        <dbReference type="ARBA" id="ARBA00042373"/>
    </source>
</evidence>
<dbReference type="GO" id="GO:0009986">
    <property type="term" value="C:cell surface"/>
    <property type="evidence" value="ECO:0007669"/>
    <property type="project" value="TreeGrafter"/>
</dbReference>
<keyword evidence="5" id="KW-1003">Cell membrane</keyword>